<dbReference type="Proteomes" id="UP000831467">
    <property type="component" value="Chromosome"/>
</dbReference>
<dbReference type="RefSeq" id="WP_247982770.1">
    <property type="nucleotide sequence ID" value="NZ_CP078076.1"/>
</dbReference>
<gene>
    <name evidence="2" type="ORF">KV394_08170</name>
</gene>
<protein>
    <recommendedName>
        <fullName evidence="4">Secreted protein</fullName>
    </recommendedName>
</protein>
<keyword evidence="1" id="KW-0732">Signal</keyword>
<evidence type="ECO:0000313" key="3">
    <source>
        <dbReference type="Proteomes" id="UP000831467"/>
    </source>
</evidence>
<proteinExistence type="predicted"/>
<name>A0ABY4IE88_9MICO</name>
<keyword evidence="3" id="KW-1185">Reference proteome</keyword>
<evidence type="ECO:0000313" key="2">
    <source>
        <dbReference type="EMBL" id="UPL11088.1"/>
    </source>
</evidence>
<evidence type="ECO:0008006" key="4">
    <source>
        <dbReference type="Google" id="ProtNLM"/>
    </source>
</evidence>
<reference evidence="2 3" key="1">
    <citation type="submission" date="2021-06" db="EMBL/GenBank/DDBJ databases">
        <title>Genome-based taxonomic framework of Microbacterium strains isolated from marine environment, the description of four new species and reclassification of four preexisting species.</title>
        <authorList>
            <person name="Lee S.D."/>
            <person name="Kim S.-M."/>
            <person name="Byeon Y.-S."/>
            <person name="Yang H.L."/>
            <person name="Kim I.S."/>
        </authorList>
    </citation>
    <scope>NUCLEOTIDE SEQUENCE [LARGE SCALE GENOMIC DNA]</scope>
    <source>
        <strain evidence="2 3">SSW1-51</strain>
    </source>
</reference>
<organism evidence="2 3">
    <name type="scientific">Microbacterium sufflavum</name>
    <dbReference type="NCBI Taxonomy" id="2851649"/>
    <lineage>
        <taxon>Bacteria</taxon>
        <taxon>Bacillati</taxon>
        <taxon>Actinomycetota</taxon>
        <taxon>Actinomycetes</taxon>
        <taxon>Micrococcales</taxon>
        <taxon>Microbacteriaceae</taxon>
        <taxon>Microbacterium</taxon>
    </lineage>
</organism>
<accession>A0ABY4IE88</accession>
<feature type="chain" id="PRO_5046682309" description="Secreted protein" evidence="1">
    <location>
        <begin position="28"/>
        <end position="147"/>
    </location>
</feature>
<feature type="signal peptide" evidence="1">
    <location>
        <begin position="1"/>
        <end position="27"/>
    </location>
</feature>
<dbReference type="EMBL" id="CP078076">
    <property type="protein sequence ID" value="UPL11088.1"/>
    <property type="molecule type" value="Genomic_DNA"/>
</dbReference>
<evidence type="ECO:0000256" key="1">
    <source>
        <dbReference type="SAM" id="SignalP"/>
    </source>
</evidence>
<sequence>MKRSVVTLCAAACIAIAAAVAPQAASAATSAQTEVRAASPIGSATMSTGQYEYICIGSDGSSWSLRVGEPTTDCHGSFLHKYINGVMVANYKLSVTGTVIDHPKPDPIGCLMSIVSGVFGVLSADGSLIWISALGFTGMGGIMTCLA</sequence>